<accession>A0A8J6GJ74</accession>
<organism evidence="3 4">
    <name type="scientific">Microtus ochrogaster</name>
    <name type="common">Prairie vole</name>
    <dbReference type="NCBI Taxonomy" id="79684"/>
    <lineage>
        <taxon>Eukaryota</taxon>
        <taxon>Metazoa</taxon>
        <taxon>Chordata</taxon>
        <taxon>Craniata</taxon>
        <taxon>Vertebrata</taxon>
        <taxon>Euteleostomi</taxon>
        <taxon>Mammalia</taxon>
        <taxon>Eutheria</taxon>
        <taxon>Euarchontoglires</taxon>
        <taxon>Glires</taxon>
        <taxon>Rodentia</taxon>
        <taxon>Myomorpha</taxon>
        <taxon>Muroidea</taxon>
        <taxon>Cricetidae</taxon>
        <taxon>Arvicolinae</taxon>
        <taxon>Microtus</taxon>
    </lineage>
</organism>
<comment type="caution">
    <text evidence="3">The sequence shown here is derived from an EMBL/GenBank/DDBJ whole genome shotgun (WGS) entry which is preliminary data.</text>
</comment>
<dbReference type="InterPro" id="IPR052133">
    <property type="entry name" value="Immune_Signaling-Apoptosis_Reg"/>
</dbReference>
<dbReference type="GO" id="GO:0001772">
    <property type="term" value="C:immunological synapse"/>
    <property type="evidence" value="ECO:0007669"/>
    <property type="project" value="InterPro"/>
</dbReference>
<dbReference type="EMBL" id="JAATJU010022200">
    <property type="protein sequence ID" value="KAH0511414.1"/>
    <property type="molecule type" value="Genomic_DNA"/>
</dbReference>
<keyword evidence="2" id="KW-0812">Transmembrane</keyword>
<evidence type="ECO:0000256" key="2">
    <source>
        <dbReference type="SAM" id="Phobius"/>
    </source>
</evidence>
<evidence type="ECO:0000256" key="1">
    <source>
        <dbReference type="SAM" id="MobiDB-lite"/>
    </source>
</evidence>
<keyword evidence="2" id="KW-1133">Transmembrane helix</keyword>
<feature type="region of interest" description="Disordered" evidence="1">
    <location>
        <begin position="180"/>
        <end position="215"/>
    </location>
</feature>
<protein>
    <submittedName>
        <fullName evidence="3">SLP adapter and CSK-interacting membrane protein</fullName>
    </submittedName>
</protein>
<dbReference type="InterPro" id="IPR028181">
    <property type="entry name" value="SCIMP"/>
</dbReference>
<dbReference type="Proteomes" id="UP000710432">
    <property type="component" value="Unassembled WGS sequence"/>
</dbReference>
<gene>
    <name evidence="3" type="ORF">LTLLF_148085</name>
</gene>
<sequence>MHQHQRGRQRPNEHTVETGKVAITVWVGKEVFRPSIIDYCGSGVLFLSWGALGFRQEGREATEASAAMSWWRDNFWILLAVAIIVVSLVLGLILYFVCRRQFRQGKKWSIAKPWKPDGRDEEKMYENVLNPSPGQLPALPPRGSPFLEDPAPQEVPSQPLAWYSSVRKVRNKKVFSISGSENDYDDVEIPAGAENQQPKTTKPSWQAEKGLHSSF</sequence>
<dbReference type="PANTHER" id="PTHR12044">
    <property type="entry name" value="BCL2 INTERACTING MEDIATOR OF CELL DEATH"/>
    <property type="match status" value="1"/>
</dbReference>
<evidence type="ECO:0000313" key="3">
    <source>
        <dbReference type="EMBL" id="KAH0511414.1"/>
    </source>
</evidence>
<name>A0A8J6GJ74_MICOH</name>
<feature type="region of interest" description="Disordered" evidence="1">
    <location>
        <begin position="130"/>
        <end position="153"/>
    </location>
</feature>
<dbReference type="GO" id="GO:0097197">
    <property type="term" value="C:tetraspanin-enriched microdomain"/>
    <property type="evidence" value="ECO:0007669"/>
    <property type="project" value="InterPro"/>
</dbReference>
<proteinExistence type="predicted"/>
<dbReference type="AlphaFoldDB" id="A0A8J6GJ74"/>
<feature type="compositionally biased region" description="Polar residues" evidence="1">
    <location>
        <begin position="194"/>
        <end position="204"/>
    </location>
</feature>
<reference evidence="3" key="1">
    <citation type="submission" date="2020-03" db="EMBL/GenBank/DDBJ databases">
        <title>Studies in the Genomics of Life Span.</title>
        <authorList>
            <person name="Glass D."/>
        </authorList>
    </citation>
    <scope>NUCLEOTIDE SEQUENCE</scope>
    <source>
        <strain evidence="3">LTLLF</strain>
        <tissue evidence="3">Muscle</tissue>
    </source>
</reference>
<keyword evidence="2" id="KW-0472">Membrane</keyword>
<evidence type="ECO:0000313" key="4">
    <source>
        <dbReference type="Proteomes" id="UP000710432"/>
    </source>
</evidence>
<dbReference type="Pfam" id="PF15050">
    <property type="entry name" value="SCIMP"/>
    <property type="match status" value="1"/>
</dbReference>
<feature type="transmembrane region" description="Helical" evidence="2">
    <location>
        <begin position="75"/>
        <end position="97"/>
    </location>
</feature>
<dbReference type="PANTHER" id="PTHR12044:SF11">
    <property type="entry name" value="SLP ADAPTER AND CSK-INTERACTING MEMBRANE PROTEIN"/>
    <property type="match status" value="1"/>
</dbReference>